<dbReference type="Pfam" id="PF04419">
    <property type="entry name" value="SERF-like_N"/>
    <property type="match status" value="1"/>
</dbReference>
<dbReference type="STRING" id="4577.A0A1D6FWM1"/>
<dbReference type="eggNOG" id="ENOG502S759">
    <property type="taxonomic scope" value="Eukaryota"/>
</dbReference>
<dbReference type="AlphaFoldDB" id="A0A1D6FWM1"/>
<evidence type="ECO:0000259" key="3">
    <source>
        <dbReference type="Pfam" id="PF04419"/>
    </source>
</evidence>
<name>A0A1D6FWM1_MAIZE</name>
<dbReference type="PaxDb" id="4577-GRMZM2G175273_P01"/>
<feature type="domain" description="Small EDRK-rich factor-like N-terminal" evidence="3">
    <location>
        <begin position="91"/>
        <end position="124"/>
    </location>
</feature>
<protein>
    <submittedName>
        <fullName evidence="4">Uncharacterized protein family SERF</fullName>
    </submittedName>
</protein>
<evidence type="ECO:0000256" key="2">
    <source>
        <dbReference type="SAM" id="MobiDB-lite"/>
    </source>
</evidence>
<dbReference type="EMBL" id="CM000784">
    <property type="protein sequence ID" value="AQK95767.1"/>
    <property type="molecule type" value="Genomic_DNA"/>
</dbReference>
<accession>A0A1D6FWM1</accession>
<organism evidence="4">
    <name type="scientific">Zea mays</name>
    <name type="common">Maize</name>
    <dbReference type="NCBI Taxonomy" id="4577"/>
    <lineage>
        <taxon>Eukaryota</taxon>
        <taxon>Viridiplantae</taxon>
        <taxon>Streptophyta</taxon>
        <taxon>Embryophyta</taxon>
        <taxon>Tracheophyta</taxon>
        <taxon>Spermatophyta</taxon>
        <taxon>Magnoliopsida</taxon>
        <taxon>Liliopsida</taxon>
        <taxon>Poales</taxon>
        <taxon>Poaceae</taxon>
        <taxon>PACMAD clade</taxon>
        <taxon>Panicoideae</taxon>
        <taxon>Andropogonodae</taxon>
        <taxon>Andropogoneae</taxon>
        <taxon>Tripsacinae</taxon>
        <taxon>Zea</taxon>
    </lineage>
</organism>
<gene>
    <name evidence="4" type="ORF">ZEAMMB73_Zm00001d011113</name>
</gene>
<dbReference type="IntAct" id="A0A1D6FWM1">
    <property type="interactions" value="4"/>
</dbReference>
<dbReference type="PANTHER" id="PTHR13596:SF12">
    <property type="entry name" value="OS11G0425600 PROTEIN"/>
    <property type="match status" value="1"/>
</dbReference>
<feature type="region of interest" description="Disordered" evidence="2">
    <location>
        <begin position="21"/>
        <end position="162"/>
    </location>
</feature>
<sequence length="162" mass="17982">MCRSGPSPWLHTSSWLADSMAPQRYGQGRQSASIPTANCPYLSLPTNRNKERKNREDARADSLRDLGRRRRVFSGRGRRDRTTSVSATGDMTRGNQRDRDRERAAARKPNAKNSQDGLTPEQRRERDKKALEEKAAKKAQQAAAGGTGTSTDNNKNKAGGKK</sequence>
<evidence type="ECO:0000256" key="1">
    <source>
        <dbReference type="ARBA" id="ARBA00007309"/>
    </source>
</evidence>
<dbReference type="InterPro" id="IPR040211">
    <property type="entry name" value="SERF1/2-like"/>
</dbReference>
<comment type="similarity">
    <text evidence="1">Belongs to the SERF family.</text>
</comment>
<evidence type="ECO:0000313" key="4">
    <source>
        <dbReference type="EMBL" id="AQK95767.1"/>
    </source>
</evidence>
<dbReference type="PANTHER" id="PTHR13596">
    <property type="entry name" value="SMALL EDRK-RICH FACTOR 1"/>
    <property type="match status" value="1"/>
</dbReference>
<feature type="compositionally biased region" description="Basic and acidic residues" evidence="2">
    <location>
        <begin position="121"/>
        <end position="136"/>
    </location>
</feature>
<proteinExistence type="inferred from homology"/>
<feature type="compositionally biased region" description="Basic and acidic residues" evidence="2">
    <location>
        <begin position="95"/>
        <end position="105"/>
    </location>
</feature>
<dbReference type="InParanoid" id="A0A1D6FWM1"/>
<feature type="compositionally biased region" description="Basic and acidic residues" evidence="2">
    <location>
        <begin position="53"/>
        <end position="66"/>
    </location>
</feature>
<feature type="compositionally biased region" description="Basic residues" evidence="2">
    <location>
        <begin position="67"/>
        <end position="79"/>
    </location>
</feature>
<reference evidence="4" key="1">
    <citation type="submission" date="2015-12" db="EMBL/GenBank/DDBJ databases">
        <title>Update maize B73 reference genome by single molecule sequencing technologies.</title>
        <authorList>
            <consortium name="Maize Genome Sequencing Project"/>
            <person name="Ware D."/>
        </authorList>
    </citation>
    <scope>NUCLEOTIDE SEQUENCE</scope>
    <source>
        <tissue evidence="4">Seedling</tissue>
    </source>
</reference>
<dbReference type="InterPro" id="IPR007513">
    <property type="entry name" value="SERF-like_N"/>
</dbReference>